<protein>
    <submittedName>
        <fullName evidence="1">Uncharacterized protein</fullName>
    </submittedName>
</protein>
<proteinExistence type="predicted"/>
<dbReference type="Proteomes" id="UP000253845">
    <property type="component" value="Unassembled WGS sequence"/>
</dbReference>
<evidence type="ECO:0000313" key="2">
    <source>
        <dbReference type="Proteomes" id="UP000253845"/>
    </source>
</evidence>
<evidence type="ECO:0000313" key="1">
    <source>
        <dbReference type="EMBL" id="RDH22939.1"/>
    </source>
</evidence>
<gene>
    <name evidence="1" type="ORF">M747DRAFT_175252</name>
</gene>
<dbReference type="AlphaFoldDB" id="A0A370C717"/>
<dbReference type="EMBL" id="KZ851906">
    <property type="protein sequence ID" value="RDH22939.1"/>
    <property type="molecule type" value="Genomic_DNA"/>
</dbReference>
<name>A0A370C717_ASPNG</name>
<organism evidence="1 2">
    <name type="scientific">Aspergillus niger ATCC 13496</name>
    <dbReference type="NCBI Taxonomy" id="1353008"/>
    <lineage>
        <taxon>Eukaryota</taxon>
        <taxon>Fungi</taxon>
        <taxon>Dikarya</taxon>
        <taxon>Ascomycota</taxon>
        <taxon>Pezizomycotina</taxon>
        <taxon>Eurotiomycetes</taxon>
        <taxon>Eurotiomycetidae</taxon>
        <taxon>Eurotiales</taxon>
        <taxon>Aspergillaceae</taxon>
        <taxon>Aspergillus</taxon>
        <taxon>Aspergillus subgen. Circumdati</taxon>
    </lineage>
</organism>
<reference evidence="1 2" key="1">
    <citation type="submission" date="2018-07" db="EMBL/GenBank/DDBJ databases">
        <title>Section-level genome sequencing of Aspergillus section Nigri to investigate inter- and intra-species variation.</title>
        <authorList>
            <consortium name="DOE Joint Genome Institute"/>
            <person name="Vesth T.C."/>
            <person name="Nybo J.L."/>
            <person name="Theobald S."/>
            <person name="Frisvad J.C."/>
            <person name="Larsen T.O."/>
            <person name="Nielsen K.F."/>
            <person name="Hoof J.B."/>
            <person name="Brandl J."/>
            <person name="Salamov A."/>
            <person name="Riley R."/>
            <person name="Gladden J.M."/>
            <person name="Phatale P."/>
            <person name="Nielsen M.T."/>
            <person name="Lyhne E.K."/>
            <person name="Kogle M.E."/>
            <person name="Strasser K."/>
            <person name="McDonnell E."/>
            <person name="Barry K."/>
            <person name="Clum A."/>
            <person name="Chen C."/>
            <person name="Nolan M."/>
            <person name="Sandor L."/>
            <person name="Kuo A."/>
            <person name="Lipzen A."/>
            <person name="Hainaut M."/>
            <person name="Drula E."/>
            <person name="Tsang A."/>
            <person name="Magnuson J.K."/>
            <person name="Henrissat B."/>
            <person name="Wiebenga A."/>
            <person name="Simmons B.A."/>
            <person name="Makela M.R."/>
            <person name="De vries R.P."/>
            <person name="Grigoriev I.V."/>
            <person name="Mortensen U.H."/>
            <person name="Baker S.E."/>
            <person name="Andersen M.R."/>
        </authorList>
    </citation>
    <scope>NUCLEOTIDE SEQUENCE [LARGE SCALE GENOMIC DNA]</scope>
    <source>
        <strain evidence="1 2">ATCC 13496</strain>
    </source>
</reference>
<accession>A0A370C717</accession>
<dbReference type="VEuPathDB" id="FungiDB:M747DRAFT_175252"/>
<sequence length="109" mass="12096">MLGIGRVPIPVYKISDEGPTYLLMIRDHEKCCTLAGAWVAGWSLLSAPCTLKSVCAFINEYQPALLFSQYVTDDLPRLHRCCLSVTGRYGIVNDSWASPYLSHSLGYIP</sequence>